<feature type="region of interest" description="Disordered" evidence="1">
    <location>
        <begin position="31"/>
        <end position="116"/>
    </location>
</feature>
<dbReference type="AlphaFoldDB" id="A0A9W8E503"/>
<reference evidence="2" key="1">
    <citation type="submission" date="2022-07" db="EMBL/GenBank/DDBJ databases">
        <title>Phylogenomic reconstructions and comparative analyses of Kickxellomycotina fungi.</title>
        <authorList>
            <person name="Reynolds N.K."/>
            <person name="Stajich J.E."/>
            <person name="Barry K."/>
            <person name="Grigoriev I.V."/>
            <person name="Crous P."/>
            <person name="Smith M.E."/>
        </authorList>
    </citation>
    <scope>NUCLEOTIDE SEQUENCE</scope>
    <source>
        <strain evidence="2">RSA 567</strain>
    </source>
</reference>
<feature type="region of interest" description="Disordered" evidence="1">
    <location>
        <begin position="179"/>
        <end position="198"/>
    </location>
</feature>
<feature type="compositionally biased region" description="Basic residues" evidence="1">
    <location>
        <begin position="32"/>
        <end position="57"/>
    </location>
</feature>
<accession>A0A9W8E503</accession>
<protein>
    <submittedName>
        <fullName evidence="2">Uncharacterized protein</fullName>
    </submittedName>
</protein>
<evidence type="ECO:0000313" key="2">
    <source>
        <dbReference type="EMBL" id="KAJ1968210.1"/>
    </source>
</evidence>
<dbReference type="OrthoDB" id="10434119at2759"/>
<evidence type="ECO:0000256" key="1">
    <source>
        <dbReference type="SAM" id="MobiDB-lite"/>
    </source>
</evidence>
<dbReference type="Proteomes" id="UP001151582">
    <property type="component" value="Unassembled WGS sequence"/>
</dbReference>
<name>A0A9W8E503_9FUNG</name>
<dbReference type="EMBL" id="JANBQB010002172">
    <property type="protein sequence ID" value="KAJ1968210.1"/>
    <property type="molecule type" value="Genomic_DNA"/>
</dbReference>
<organism evidence="2 3">
    <name type="scientific">Dimargaris verticillata</name>
    <dbReference type="NCBI Taxonomy" id="2761393"/>
    <lineage>
        <taxon>Eukaryota</taxon>
        <taxon>Fungi</taxon>
        <taxon>Fungi incertae sedis</taxon>
        <taxon>Zoopagomycota</taxon>
        <taxon>Kickxellomycotina</taxon>
        <taxon>Dimargaritomycetes</taxon>
        <taxon>Dimargaritales</taxon>
        <taxon>Dimargaritaceae</taxon>
        <taxon>Dimargaris</taxon>
    </lineage>
</organism>
<sequence length="294" mass="31905">MSDTNPLVKAVQGPWVETNVKIALLENMALKSQRKDRRRQEKHARRAGAANQRKRSHTVSTQATRPSTGTLSLPNGSPHHGNSNRAAVSSPACPPVPSPSAQCSTGAGPDSAGSKRIFRSTGRRLSAPLSAISAAFSAKASDSTAEIVPVDPSASGHRSTHRVSVKYARPVVHFNLSTTRNDAQAPSQQPIPTTPDTPDRRASLIHYEFQDNAEINPQFNLDEAVPKGPLHVTNPALRDQPIVDGTPRRIRTAVRSACPTQSDGKLQPLDHNKTKLLLHMRVPVNLYRPFHKLT</sequence>
<feature type="compositionally biased region" description="Polar residues" evidence="1">
    <location>
        <begin position="58"/>
        <end position="85"/>
    </location>
</feature>
<keyword evidence="3" id="KW-1185">Reference proteome</keyword>
<evidence type="ECO:0000313" key="3">
    <source>
        <dbReference type="Proteomes" id="UP001151582"/>
    </source>
</evidence>
<gene>
    <name evidence="2" type="ORF">H4R34_006302</name>
</gene>
<feature type="compositionally biased region" description="Polar residues" evidence="1">
    <location>
        <begin position="179"/>
        <end position="191"/>
    </location>
</feature>
<proteinExistence type="predicted"/>
<comment type="caution">
    <text evidence="2">The sequence shown here is derived from an EMBL/GenBank/DDBJ whole genome shotgun (WGS) entry which is preliminary data.</text>
</comment>